<dbReference type="OrthoDB" id="2593732at2759"/>
<dbReference type="SMART" id="SM00066">
    <property type="entry name" value="GAL4"/>
    <property type="match status" value="1"/>
</dbReference>
<keyword evidence="6" id="KW-0539">Nucleus</keyword>
<keyword evidence="10" id="KW-1185">Reference proteome</keyword>
<dbReference type="InterPro" id="IPR036864">
    <property type="entry name" value="Zn2-C6_fun-type_DNA-bd_sf"/>
</dbReference>
<dbReference type="PROSITE" id="PS00463">
    <property type="entry name" value="ZN2_CY6_FUNGAL_1"/>
    <property type="match status" value="1"/>
</dbReference>
<evidence type="ECO:0000313" key="10">
    <source>
        <dbReference type="Proteomes" id="UP000235786"/>
    </source>
</evidence>
<feature type="region of interest" description="Disordered" evidence="7">
    <location>
        <begin position="593"/>
        <end position="662"/>
    </location>
</feature>
<dbReference type="STRING" id="1149755.A0A2J6RIU5"/>
<feature type="compositionally biased region" description="Low complexity" evidence="7">
    <location>
        <begin position="497"/>
        <end position="513"/>
    </location>
</feature>
<dbReference type="SUPFAM" id="SSF57701">
    <property type="entry name" value="Zn2/Cys6 DNA-binding domain"/>
    <property type="match status" value="1"/>
</dbReference>
<feature type="compositionally biased region" description="Low complexity" evidence="7">
    <location>
        <begin position="630"/>
        <end position="647"/>
    </location>
</feature>
<dbReference type="InterPro" id="IPR052360">
    <property type="entry name" value="Transcr_Regulatory_Proteins"/>
</dbReference>
<name>A0A2J6RIU5_HYAVF</name>
<sequence>MTEPDKRRRDPTRVRYPKVKTGCVTCRNRRVKCDETRPSCLRCRKYGTECGGYLPGRRRPPSSAYGSFATQARALVPKDEGQLGGQLTFQPAMSLFETDLEHRYFRLFSDHIATEICPYFNPETWSRMILQACAADASIRHAAVAIGALGKTYETAQAGSCAVTGQKFTSSIGFPAPRVSIENRSVEEIVASANLATEAYEHHQTALEQYDKALKRMRKDISSGEQSLRTTLLICIVIVCFEAIHGNHISAAAQLQGGLALVQDWMSRQQDAHQHPQGFSSPAPDDVEDYLVQTFGRMEIQSMSVFDPRPVEKHHALRGEGKQAVQQMPTPFSSIEQARVYLDLITRRLMHYNHSIHPRGPQQSCLPVKVTPMPWALQSTPQPMPWIDGKIPLPNANSTLSQSDLHAEQASLNQELTTWTEAFAPLLSLSQTIGGQDAISALTLSVSALTSKISLRAAFFINESAYDLFLPEFKTIVQYSTLLLALLEQQQLSKPSPSFSPSAFSPSSSSPSTSHPPPLSERTECGLALRFSFDIAVVPPLYTVVIKCRDPHIRRAALKLLDRYPRREGVWDSVAVAGLGRWVMALEEEGALRWQSASPPDTTTPSPYPSTTNSKAKSRSPSIPHPGQPSPSSSSYYHPSTPQSSYSNGTIPAEKPPREYPIIPEEMRVRKAIMRFDLLERRANMSCMQMDFGSGKFVDKREVFRW</sequence>
<evidence type="ECO:0000256" key="5">
    <source>
        <dbReference type="ARBA" id="ARBA00023163"/>
    </source>
</evidence>
<proteinExistence type="predicted"/>
<evidence type="ECO:0000256" key="1">
    <source>
        <dbReference type="ARBA" id="ARBA00022723"/>
    </source>
</evidence>
<accession>A0A2J6RIU5</accession>
<evidence type="ECO:0000256" key="6">
    <source>
        <dbReference type="ARBA" id="ARBA00023242"/>
    </source>
</evidence>
<evidence type="ECO:0000256" key="7">
    <source>
        <dbReference type="SAM" id="MobiDB-lite"/>
    </source>
</evidence>
<evidence type="ECO:0000313" key="9">
    <source>
        <dbReference type="EMBL" id="PMD38454.1"/>
    </source>
</evidence>
<dbReference type="PROSITE" id="PS50048">
    <property type="entry name" value="ZN2_CY6_FUNGAL_2"/>
    <property type="match status" value="1"/>
</dbReference>
<feature type="compositionally biased region" description="Low complexity" evidence="7">
    <location>
        <begin position="596"/>
        <end position="614"/>
    </location>
</feature>
<dbReference type="PANTHER" id="PTHR36206:SF4">
    <property type="entry name" value="HYPOTHETICAL CONSERVED PROTEIN (EUROFUNG)-RELATED"/>
    <property type="match status" value="1"/>
</dbReference>
<dbReference type="InterPro" id="IPR021858">
    <property type="entry name" value="Fun_TF"/>
</dbReference>
<dbReference type="InterPro" id="IPR001138">
    <property type="entry name" value="Zn2Cys6_DnaBD"/>
</dbReference>
<protein>
    <recommendedName>
        <fullName evidence="8">Zn(2)-C6 fungal-type domain-containing protein</fullName>
    </recommendedName>
</protein>
<dbReference type="CDD" id="cd00067">
    <property type="entry name" value="GAL4"/>
    <property type="match status" value="1"/>
</dbReference>
<keyword evidence="2" id="KW-0862">Zinc</keyword>
<feature type="domain" description="Zn(2)-C6 fungal-type" evidence="8">
    <location>
        <begin position="22"/>
        <end position="50"/>
    </location>
</feature>
<dbReference type="Pfam" id="PF11951">
    <property type="entry name" value="Fungal_trans_2"/>
    <property type="match status" value="1"/>
</dbReference>
<dbReference type="Proteomes" id="UP000235786">
    <property type="component" value="Unassembled WGS sequence"/>
</dbReference>
<dbReference type="GO" id="GO:0008270">
    <property type="term" value="F:zinc ion binding"/>
    <property type="evidence" value="ECO:0007669"/>
    <property type="project" value="InterPro"/>
</dbReference>
<evidence type="ECO:0000256" key="2">
    <source>
        <dbReference type="ARBA" id="ARBA00022833"/>
    </source>
</evidence>
<dbReference type="GO" id="GO:0003677">
    <property type="term" value="F:DNA binding"/>
    <property type="evidence" value="ECO:0007669"/>
    <property type="project" value="UniProtKB-KW"/>
</dbReference>
<dbReference type="Pfam" id="PF00172">
    <property type="entry name" value="Zn_clus"/>
    <property type="match status" value="1"/>
</dbReference>
<keyword evidence="3" id="KW-0805">Transcription regulation</keyword>
<evidence type="ECO:0000256" key="3">
    <source>
        <dbReference type="ARBA" id="ARBA00023015"/>
    </source>
</evidence>
<reference evidence="9 10" key="1">
    <citation type="submission" date="2016-04" db="EMBL/GenBank/DDBJ databases">
        <title>A degradative enzymes factory behind the ericoid mycorrhizal symbiosis.</title>
        <authorList>
            <consortium name="DOE Joint Genome Institute"/>
            <person name="Martino E."/>
            <person name="Morin E."/>
            <person name="Grelet G."/>
            <person name="Kuo A."/>
            <person name="Kohler A."/>
            <person name="Daghino S."/>
            <person name="Barry K."/>
            <person name="Choi C."/>
            <person name="Cichocki N."/>
            <person name="Clum A."/>
            <person name="Copeland A."/>
            <person name="Hainaut M."/>
            <person name="Haridas S."/>
            <person name="Labutti K."/>
            <person name="Lindquist E."/>
            <person name="Lipzen A."/>
            <person name="Khouja H.-R."/>
            <person name="Murat C."/>
            <person name="Ohm R."/>
            <person name="Olson A."/>
            <person name="Spatafora J."/>
            <person name="Veneault-Fourrey C."/>
            <person name="Henrissat B."/>
            <person name="Grigoriev I."/>
            <person name="Martin F."/>
            <person name="Perotto S."/>
        </authorList>
    </citation>
    <scope>NUCLEOTIDE SEQUENCE [LARGE SCALE GENOMIC DNA]</scope>
    <source>
        <strain evidence="9 10">F</strain>
    </source>
</reference>
<dbReference type="AlphaFoldDB" id="A0A2J6RIU5"/>
<keyword evidence="5" id="KW-0804">Transcription</keyword>
<keyword evidence="1" id="KW-0479">Metal-binding</keyword>
<organism evidence="9 10">
    <name type="scientific">Hyaloscypha variabilis (strain UAMH 11265 / GT02V1 / F)</name>
    <name type="common">Meliniomyces variabilis</name>
    <dbReference type="NCBI Taxonomy" id="1149755"/>
    <lineage>
        <taxon>Eukaryota</taxon>
        <taxon>Fungi</taxon>
        <taxon>Dikarya</taxon>
        <taxon>Ascomycota</taxon>
        <taxon>Pezizomycotina</taxon>
        <taxon>Leotiomycetes</taxon>
        <taxon>Helotiales</taxon>
        <taxon>Hyaloscyphaceae</taxon>
        <taxon>Hyaloscypha</taxon>
        <taxon>Hyaloscypha variabilis</taxon>
    </lineage>
</organism>
<feature type="region of interest" description="Disordered" evidence="7">
    <location>
        <begin position="497"/>
        <end position="521"/>
    </location>
</feature>
<keyword evidence="4" id="KW-0238">DNA-binding</keyword>
<dbReference type="EMBL" id="KZ613948">
    <property type="protein sequence ID" value="PMD38454.1"/>
    <property type="molecule type" value="Genomic_DNA"/>
</dbReference>
<dbReference type="GO" id="GO:0000981">
    <property type="term" value="F:DNA-binding transcription factor activity, RNA polymerase II-specific"/>
    <property type="evidence" value="ECO:0007669"/>
    <property type="project" value="InterPro"/>
</dbReference>
<gene>
    <name evidence="9" type="ORF">L207DRAFT_531343</name>
</gene>
<dbReference type="PANTHER" id="PTHR36206">
    <property type="entry name" value="ASPERCRYPTIN BIOSYNTHESIS CLUSTER-SPECIFIC TRANSCRIPTION REGULATOR ATNN-RELATED"/>
    <property type="match status" value="1"/>
</dbReference>
<dbReference type="Gene3D" id="4.10.240.10">
    <property type="entry name" value="Zn(2)-C6 fungal-type DNA-binding domain"/>
    <property type="match status" value="1"/>
</dbReference>
<evidence type="ECO:0000259" key="8">
    <source>
        <dbReference type="PROSITE" id="PS50048"/>
    </source>
</evidence>
<evidence type="ECO:0000256" key="4">
    <source>
        <dbReference type="ARBA" id="ARBA00023125"/>
    </source>
</evidence>